<gene>
    <name evidence="2" type="ORF">OE88DRAFT_1187589</name>
</gene>
<feature type="compositionally biased region" description="Basic and acidic residues" evidence="1">
    <location>
        <begin position="421"/>
        <end position="431"/>
    </location>
</feature>
<feature type="compositionally biased region" description="Polar residues" evidence="1">
    <location>
        <begin position="341"/>
        <end position="352"/>
    </location>
</feature>
<dbReference type="EMBL" id="ML213506">
    <property type="protein sequence ID" value="TFK54342.1"/>
    <property type="molecule type" value="Genomic_DNA"/>
</dbReference>
<feature type="compositionally biased region" description="Basic and acidic residues" evidence="1">
    <location>
        <begin position="388"/>
        <end position="403"/>
    </location>
</feature>
<organism evidence="2 3">
    <name type="scientific">Heliocybe sulcata</name>
    <dbReference type="NCBI Taxonomy" id="5364"/>
    <lineage>
        <taxon>Eukaryota</taxon>
        <taxon>Fungi</taxon>
        <taxon>Dikarya</taxon>
        <taxon>Basidiomycota</taxon>
        <taxon>Agaricomycotina</taxon>
        <taxon>Agaricomycetes</taxon>
        <taxon>Gloeophyllales</taxon>
        <taxon>Gloeophyllaceae</taxon>
        <taxon>Heliocybe</taxon>
    </lineage>
</organism>
<proteinExistence type="predicted"/>
<feature type="compositionally biased region" description="Basic and acidic residues" evidence="1">
    <location>
        <begin position="119"/>
        <end position="145"/>
    </location>
</feature>
<evidence type="ECO:0000256" key="1">
    <source>
        <dbReference type="SAM" id="MobiDB-lite"/>
    </source>
</evidence>
<evidence type="ECO:0000313" key="2">
    <source>
        <dbReference type="EMBL" id="TFK54342.1"/>
    </source>
</evidence>
<protein>
    <submittedName>
        <fullName evidence="2">Uncharacterized protein</fullName>
    </submittedName>
</protein>
<feature type="compositionally biased region" description="Polar residues" evidence="1">
    <location>
        <begin position="362"/>
        <end position="380"/>
    </location>
</feature>
<feature type="region of interest" description="Disordered" evidence="1">
    <location>
        <begin position="276"/>
        <end position="440"/>
    </location>
</feature>
<accession>A0A5C3NAN8</accession>
<dbReference type="AlphaFoldDB" id="A0A5C3NAN8"/>
<sequence length="532" mass="58253">MTIFGIGRRTRKMSNPVADYFKEKTVEYELDADAATRREQWAAERNRRNAELATATRKPLVHRQLSLTRTSSGREVQRQDSATSDGSALASTTRQRTVSNNDLHVTIPTLSGDSQPPRRASEDNTPNHRSGSRADARGRPTERGRAISRQMSAEPYLRCRGDNARPGQQTSQYASGVATGSQVHRSQLSNHKRAPSQEWQRSNRPMGRDAVSAVPAQETYPNITTGTINGSQLDDRPTHVRYVGEVNNAHNVHLVGASAARPQSHYPEIGYTEPVAPPIPSPPRSAKVGTASTSTTTAHASGGSAHTKLGSSHTTYLPPSSVSQSMERPNLVRKASDSAYAAQSSTRSSPTPVQKRRRRDNASSASMPIQSASAHAQSMATAPAPSTRRKDPENYSHHPEARPAHSPSSKPFPVEPLKPARNYENEPESKHKGSSRRIAKAQDKCTSWIAKNQAYEQQQQQQQQAQLLQAPRAEAHIYSPSRHPDAPRVAAPALIHVGGVHLQSQQVSSSRAHGQYVRGDYAVQKDYRSGRH</sequence>
<feature type="compositionally biased region" description="Polar residues" evidence="1">
    <location>
        <begin position="166"/>
        <end position="189"/>
    </location>
</feature>
<dbReference type="Proteomes" id="UP000305948">
    <property type="component" value="Unassembled WGS sequence"/>
</dbReference>
<dbReference type="OrthoDB" id="10665361at2759"/>
<name>A0A5C3NAN8_9AGAM</name>
<keyword evidence="3" id="KW-1185">Reference proteome</keyword>
<feature type="compositionally biased region" description="Polar residues" evidence="1">
    <location>
        <begin position="65"/>
        <end position="114"/>
    </location>
</feature>
<feature type="compositionally biased region" description="Low complexity" evidence="1">
    <location>
        <begin position="289"/>
        <end position="307"/>
    </location>
</feature>
<reference evidence="2 3" key="1">
    <citation type="journal article" date="2019" name="Nat. Ecol. Evol.">
        <title>Megaphylogeny resolves global patterns of mushroom evolution.</title>
        <authorList>
            <person name="Varga T."/>
            <person name="Krizsan K."/>
            <person name="Foldi C."/>
            <person name="Dima B."/>
            <person name="Sanchez-Garcia M."/>
            <person name="Sanchez-Ramirez S."/>
            <person name="Szollosi G.J."/>
            <person name="Szarkandi J.G."/>
            <person name="Papp V."/>
            <person name="Albert L."/>
            <person name="Andreopoulos W."/>
            <person name="Angelini C."/>
            <person name="Antonin V."/>
            <person name="Barry K.W."/>
            <person name="Bougher N.L."/>
            <person name="Buchanan P."/>
            <person name="Buyck B."/>
            <person name="Bense V."/>
            <person name="Catcheside P."/>
            <person name="Chovatia M."/>
            <person name="Cooper J."/>
            <person name="Damon W."/>
            <person name="Desjardin D."/>
            <person name="Finy P."/>
            <person name="Geml J."/>
            <person name="Haridas S."/>
            <person name="Hughes K."/>
            <person name="Justo A."/>
            <person name="Karasinski D."/>
            <person name="Kautmanova I."/>
            <person name="Kiss B."/>
            <person name="Kocsube S."/>
            <person name="Kotiranta H."/>
            <person name="LaButti K.M."/>
            <person name="Lechner B.E."/>
            <person name="Liimatainen K."/>
            <person name="Lipzen A."/>
            <person name="Lukacs Z."/>
            <person name="Mihaltcheva S."/>
            <person name="Morgado L.N."/>
            <person name="Niskanen T."/>
            <person name="Noordeloos M.E."/>
            <person name="Ohm R.A."/>
            <person name="Ortiz-Santana B."/>
            <person name="Ovrebo C."/>
            <person name="Racz N."/>
            <person name="Riley R."/>
            <person name="Savchenko A."/>
            <person name="Shiryaev A."/>
            <person name="Soop K."/>
            <person name="Spirin V."/>
            <person name="Szebenyi C."/>
            <person name="Tomsovsky M."/>
            <person name="Tulloss R.E."/>
            <person name="Uehling J."/>
            <person name="Grigoriev I.V."/>
            <person name="Vagvolgyi C."/>
            <person name="Papp T."/>
            <person name="Martin F.M."/>
            <person name="Miettinen O."/>
            <person name="Hibbett D.S."/>
            <person name="Nagy L.G."/>
        </authorList>
    </citation>
    <scope>NUCLEOTIDE SEQUENCE [LARGE SCALE GENOMIC DNA]</scope>
    <source>
        <strain evidence="2 3">OMC1185</strain>
    </source>
</reference>
<feature type="compositionally biased region" description="Polar residues" evidence="1">
    <location>
        <begin position="309"/>
        <end position="327"/>
    </location>
</feature>
<feature type="region of interest" description="Disordered" evidence="1">
    <location>
        <begin position="48"/>
        <end position="208"/>
    </location>
</feature>
<evidence type="ECO:0000313" key="3">
    <source>
        <dbReference type="Proteomes" id="UP000305948"/>
    </source>
</evidence>